<reference evidence="1" key="1">
    <citation type="submission" date="2018-05" db="EMBL/GenBank/DDBJ databases">
        <title>Draft genome of Mucuna pruriens seed.</title>
        <authorList>
            <person name="Nnadi N.E."/>
            <person name="Vos R."/>
            <person name="Hasami M.H."/>
            <person name="Devisetty U.K."/>
            <person name="Aguiy J.C."/>
        </authorList>
    </citation>
    <scope>NUCLEOTIDE SEQUENCE [LARGE SCALE GENOMIC DNA]</scope>
    <source>
        <strain evidence="1">JCA_2017</strain>
    </source>
</reference>
<dbReference type="Proteomes" id="UP000257109">
    <property type="component" value="Unassembled WGS sequence"/>
</dbReference>
<name>A0A371GHH0_MUCPR</name>
<feature type="non-terminal residue" evidence="1">
    <location>
        <position position="1"/>
    </location>
</feature>
<organism evidence="1 2">
    <name type="scientific">Mucuna pruriens</name>
    <name type="common">Velvet bean</name>
    <name type="synonym">Dolichos pruriens</name>
    <dbReference type="NCBI Taxonomy" id="157652"/>
    <lineage>
        <taxon>Eukaryota</taxon>
        <taxon>Viridiplantae</taxon>
        <taxon>Streptophyta</taxon>
        <taxon>Embryophyta</taxon>
        <taxon>Tracheophyta</taxon>
        <taxon>Spermatophyta</taxon>
        <taxon>Magnoliopsida</taxon>
        <taxon>eudicotyledons</taxon>
        <taxon>Gunneridae</taxon>
        <taxon>Pentapetalae</taxon>
        <taxon>rosids</taxon>
        <taxon>fabids</taxon>
        <taxon>Fabales</taxon>
        <taxon>Fabaceae</taxon>
        <taxon>Papilionoideae</taxon>
        <taxon>50 kb inversion clade</taxon>
        <taxon>NPAAA clade</taxon>
        <taxon>indigoferoid/millettioid clade</taxon>
        <taxon>Phaseoleae</taxon>
        <taxon>Mucuna</taxon>
    </lineage>
</organism>
<dbReference type="OrthoDB" id="1833471at2759"/>
<accession>A0A371GHH0</accession>
<dbReference type="PANTHER" id="PTHR37984:SF5">
    <property type="entry name" value="PROTEIN NYNRIN-LIKE"/>
    <property type="match status" value="1"/>
</dbReference>
<proteinExistence type="predicted"/>
<dbReference type="InterPro" id="IPR043128">
    <property type="entry name" value="Rev_trsase/Diguanyl_cyclase"/>
</dbReference>
<dbReference type="PANTHER" id="PTHR37984">
    <property type="entry name" value="PROTEIN CBG26694"/>
    <property type="match status" value="1"/>
</dbReference>
<keyword evidence="2" id="KW-1185">Reference proteome</keyword>
<dbReference type="InterPro" id="IPR043502">
    <property type="entry name" value="DNA/RNA_pol_sf"/>
</dbReference>
<dbReference type="STRING" id="157652.A0A371GHH0"/>
<dbReference type="InterPro" id="IPR050951">
    <property type="entry name" value="Retrovirus_Pol_polyprotein"/>
</dbReference>
<evidence type="ECO:0000313" key="2">
    <source>
        <dbReference type="Proteomes" id="UP000257109"/>
    </source>
</evidence>
<dbReference type="SUPFAM" id="SSF56672">
    <property type="entry name" value="DNA/RNA polymerases"/>
    <property type="match status" value="1"/>
</dbReference>
<dbReference type="AlphaFoldDB" id="A0A371GHH0"/>
<sequence length="112" mass="13055">MCMNCKPINTVMIRYRHLIPQLDDLLDELHEYRSLNHVLRSLLSTCVVVYFDDSTYVDDYIVYVKSVLQLLKSEFLYVNLEKCTFCTNEVVFLGFVVGSHGVKVDEEKVKVI</sequence>
<gene>
    <name evidence="1" type="primary">pol</name>
    <name evidence="1" type="ORF">CR513_28194</name>
</gene>
<dbReference type="Gene3D" id="3.30.70.270">
    <property type="match status" value="1"/>
</dbReference>
<protein>
    <submittedName>
        <fullName evidence="1">Retrovirus-related Pol polyprotein from transposon 17.6</fullName>
    </submittedName>
</protein>
<comment type="caution">
    <text evidence="1">The sequence shown here is derived from an EMBL/GenBank/DDBJ whole genome shotgun (WGS) entry which is preliminary data.</text>
</comment>
<dbReference type="EMBL" id="QJKJ01005519">
    <property type="protein sequence ID" value="RDX89999.1"/>
    <property type="molecule type" value="Genomic_DNA"/>
</dbReference>
<evidence type="ECO:0000313" key="1">
    <source>
        <dbReference type="EMBL" id="RDX89999.1"/>
    </source>
</evidence>